<keyword evidence="2" id="KW-1185">Reference proteome</keyword>
<reference evidence="1 2" key="1">
    <citation type="submission" date="2017-08" db="EMBL/GenBank/DDBJ databases">
        <title>Substantial Increase in Enzyme Production by Combined Drug-Resistance Mutations in Paenibacillus agaridevorans.</title>
        <authorList>
            <person name="Tanaka Y."/>
            <person name="Funane K."/>
            <person name="Hosaka T."/>
            <person name="Shiwa Y."/>
            <person name="Fujita N."/>
            <person name="Miyazaki T."/>
            <person name="Yoshikawa H."/>
            <person name="Murakami K."/>
            <person name="Kasahara K."/>
            <person name="Inaoka T."/>
            <person name="Hiraga Y."/>
            <person name="Ochi K."/>
        </authorList>
    </citation>
    <scope>NUCLEOTIDE SEQUENCE [LARGE SCALE GENOMIC DNA]</scope>
    <source>
        <strain evidence="1 2">T-3040</strain>
    </source>
</reference>
<organism evidence="1 2">
    <name type="scientific">Paenibacillus agaridevorans</name>
    <dbReference type="NCBI Taxonomy" id="171404"/>
    <lineage>
        <taxon>Bacteria</taxon>
        <taxon>Bacillati</taxon>
        <taxon>Bacillota</taxon>
        <taxon>Bacilli</taxon>
        <taxon>Bacillales</taxon>
        <taxon>Paenibacillaceae</taxon>
        <taxon>Paenibacillus</taxon>
    </lineage>
</organism>
<dbReference type="EMBL" id="BDQX01000082">
    <property type="protein sequence ID" value="GBG07208.1"/>
    <property type="molecule type" value="Genomic_DNA"/>
</dbReference>
<dbReference type="RefSeq" id="WP_146200387.1">
    <property type="nucleotide sequence ID" value="NZ_BDQX01000082.1"/>
</dbReference>
<dbReference type="Proteomes" id="UP000245202">
    <property type="component" value="Unassembled WGS sequence"/>
</dbReference>
<accession>A0A2R5EQC7</accession>
<name>A0A2R5EQC7_9BACL</name>
<dbReference type="AlphaFoldDB" id="A0A2R5EQC7"/>
<comment type="caution">
    <text evidence="1">The sequence shown here is derived from an EMBL/GenBank/DDBJ whole genome shotgun (WGS) entry which is preliminary data.</text>
</comment>
<gene>
    <name evidence="1" type="ORF">PAT3040_01756</name>
</gene>
<sequence>MIPTGSSKKKGGAVEINIVNDLKSPYTSNALEELLLLTFNQCYTRNPDELLNTTPIEQYLNIKGWSNAVRNMKLISCSWDDDIGYEITPTDKIPYKGYQHQKGIVLGKKVSPGDLAEAVKIAIKKSRI</sequence>
<evidence type="ECO:0000313" key="1">
    <source>
        <dbReference type="EMBL" id="GBG07208.1"/>
    </source>
</evidence>
<proteinExistence type="predicted"/>
<evidence type="ECO:0000313" key="2">
    <source>
        <dbReference type="Proteomes" id="UP000245202"/>
    </source>
</evidence>
<protein>
    <submittedName>
        <fullName evidence="1">Uncharacterized protein</fullName>
    </submittedName>
</protein>